<evidence type="ECO:0000313" key="4">
    <source>
        <dbReference type="Proteomes" id="UP001320715"/>
    </source>
</evidence>
<dbReference type="Pfam" id="PF13472">
    <property type="entry name" value="Lipase_GDSL_2"/>
    <property type="match status" value="1"/>
</dbReference>
<dbReference type="PANTHER" id="PTHR30383:SF24">
    <property type="entry name" value="THIOESTERASE 1_PROTEASE 1_LYSOPHOSPHOLIPASE L1"/>
    <property type="match status" value="1"/>
</dbReference>
<dbReference type="InterPro" id="IPR051532">
    <property type="entry name" value="Ester_Hydrolysis_Enzymes"/>
</dbReference>
<dbReference type="EMBL" id="JAAAML010000002">
    <property type="protein sequence ID" value="MCO6408711.1"/>
    <property type="molecule type" value="Genomic_DNA"/>
</dbReference>
<evidence type="ECO:0000256" key="1">
    <source>
        <dbReference type="SAM" id="SignalP"/>
    </source>
</evidence>
<name>A0ABT1CTJ8_9HYPH</name>
<reference evidence="3 4" key="1">
    <citation type="submission" date="2020-01" db="EMBL/GenBank/DDBJ databases">
        <title>Genomes of bacteria type strains.</title>
        <authorList>
            <person name="Chen J."/>
            <person name="Zhu S."/>
            <person name="Yang J."/>
        </authorList>
    </citation>
    <scope>NUCLEOTIDE SEQUENCE [LARGE SCALE GENOMIC DNA]</scope>
    <source>
        <strain evidence="3 4">DSM 16655</strain>
    </source>
</reference>
<evidence type="ECO:0000313" key="3">
    <source>
        <dbReference type="EMBL" id="MCO6408711.1"/>
    </source>
</evidence>
<dbReference type="Gene3D" id="3.40.50.1110">
    <property type="entry name" value="SGNH hydrolase"/>
    <property type="match status" value="1"/>
</dbReference>
<evidence type="ECO:0000259" key="2">
    <source>
        <dbReference type="Pfam" id="PF13472"/>
    </source>
</evidence>
<feature type="domain" description="SGNH hydrolase-type esterase" evidence="2">
    <location>
        <begin position="34"/>
        <end position="191"/>
    </location>
</feature>
<accession>A0ABT1CTJ8</accession>
<dbReference type="RefSeq" id="WP_152011132.1">
    <property type="nucleotide sequence ID" value="NZ_JAAAML010000002.1"/>
</dbReference>
<feature type="signal peptide" evidence="1">
    <location>
        <begin position="1"/>
        <end position="21"/>
    </location>
</feature>
<feature type="chain" id="PRO_5047059271" evidence="1">
    <location>
        <begin position="22"/>
        <end position="213"/>
    </location>
</feature>
<protein>
    <submittedName>
        <fullName evidence="3">Arylesterase</fullName>
    </submittedName>
</protein>
<keyword evidence="1" id="KW-0732">Signal</keyword>
<dbReference type="PANTHER" id="PTHR30383">
    <property type="entry name" value="THIOESTERASE 1/PROTEASE 1/LYSOPHOSPHOLIPASE L1"/>
    <property type="match status" value="1"/>
</dbReference>
<organism evidence="3 4">
    <name type="scientific">Hoeflea alexandrii</name>
    <dbReference type="NCBI Taxonomy" id="288436"/>
    <lineage>
        <taxon>Bacteria</taxon>
        <taxon>Pseudomonadati</taxon>
        <taxon>Pseudomonadota</taxon>
        <taxon>Alphaproteobacteria</taxon>
        <taxon>Hyphomicrobiales</taxon>
        <taxon>Rhizobiaceae</taxon>
        <taxon>Hoeflea</taxon>
    </lineage>
</organism>
<proteinExistence type="predicted"/>
<dbReference type="CDD" id="cd01822">
    <property type="entry name" value="Lysophospholipase_L1_like"/>
    <property type="match status" value="1"/>
</dbReference>
<dbReference type="InterPro" id="IPR036514">
    <property type="entry name" value="SGNH_hydro_sf"/>
</dbReference>
<dbReference type="Proteomes" id="UP001320715">
    <property type="component" value="Unassembled WGS sequence"/>
</dbReference>
<sequence>MRFKALIAALCLSLGVATASALPASADEIRIVGFGDSLMAAYNLQSDEGFPARLQAALRDRGHEVSIIDAGVSGDTTSGGLARLDWSIPDGIDGVILELGANDALRGLPPEKTRENLEAMIVRLKQRGISVLLAGMLAPPNMGAGYETVFNQIYPDLAAEHGLIFYPFFLDGVTGNPEMLLSDGMHPNVNGINTMVEKFVPVAEQFLARIKTE</sequence>
<keyword evidence="4" id="KW-1185">Reference proteome</keyword>
<dbReference type="SUPFAM" id="SSF52266">
    <property type="entry name" value="SGNH hydrolase"/>
    <property type="match status" value="1"/>
</dbReference>
<gene>
    <name evidence="3" type="ORF">GTW23_11045</name>
</gene>
<dbReference type="InterPro" id="IPR013830">
    <property type="entry name" value="SGNH_hydro"/>
</dbReference>
<comment type="caution">
    <text evidence="3">The sequence shown here is derived from an EMBL/GenBank/DDBJ whole genome shotgun (WGS) entry which is preliminary data.</text>
</comment>